<accession>A0A0R2CRY4</accession>
<dbReference type="InterPro" id="IPR020843">
    <property type="entry name" value="ER"/>
</dbReference>
<dbReference type="Gene3D" id="3.90.180.10">
    <property type="entry name" value="Medium-chain alcohol dehydrogenases, catalytic domain"/>
    <property type="match status" value="1"/>
</dbReference>
<dbReference type="InterPro" id="IPR013154">
    <property type="entry name" value="ADH-like_N"/>
</dbReference>
<proteinExistence type="predicted"/>
<dbReference type="PATRIC" id="fig|1423802.4.peg.1332"/>
<dbReference type="Gene3D" id="3.40.50.720">
    <property type="entry name" value="NAD(P)-binding Rossmann-like Domain"/>
    <property type="match status" value="1"/>
</dbReference>
<dbReference type="STRING" id="1423802.FC56_GL001313"/>
<comment type="caution">
    <text evidence="2">The sequence shown here is derived from an EMBL/GenBank/DDBJ whole genome shotgun (WGS) entry which is preliminary data.</text>
</comment>
<dbReference type="SUPFAM" id="SSF50129">
    <property type="entry name" value="GroES-like"/>
    <property type="match status" value="1"/>
</dbReference>
<protein>
    <submittedName>
        <fullName evidence="2">Zinc-containing alcohol dehydrogenase(Oxidoreductase)</fullName>
    </submittedName>
</protein>
<evidence type="ECO:0000313" key="3">
    <source>
        <dbReference type="Proteomes" id="UP000051256"/>
    </source>
</evidence>
<dbReference type="SUPFAM" id="SSF51735">
    <property type="entry name" value="NAD(P)-binding Rossmann-fold domains"/>
    <property type="match status" value="1"/>
</dbReference>
<dbReference type="SMART" id="SM00829">
    <property type="entry name" value="PKS_ER"/>
    <property type="match status" value="1"/>
</dbReference>
<dbReference type="Proteomes" id="UP000051256">
    <property type="component" value="Unassembled WGS sequence"/>
</dbReference>
<dbReference type="InterPro" id="IPR011032">
    <property type="entry name" value="GroES-like_sf"/>
</dbReference>
<feature type="domain" description="Enoyl reductase (ER)" evidence="1">
    <location>
        <begin position="6"/>
        <end position="328"/>
    </location>
</feature>
<dbReference type="InterPro" id="IPR036291">
    <property type="entry name" value="NAD(P)-bd_dom_sf"/>
</dbReference>
<dbReference type="RefSeq" id="WP_056977539.1">
    <property type="nucleotide sequence ID" value="NZ_AYZR01000004.1"/>
</dbReference>
<dbReference type="Pfam" id="PF13602">
    <property type="entry name" value="ADH_zinc_N_2"/>
    <property type="match status" value="1"/>
</dbReference>
<dbReference type="PANTHER" id="PTHR43482">
    <property type="entry name" value="PROTEIN AST1-RELATED"/>
    <property type="match status" value="1"/>
</dbReference>
<organism evidence="2 3">
    <name type="scientific">Lentilactobacillus senioris DSM 24302 = JCM 17472</name>
    <dbReference type="NCBI Taxonomy" id="1423802"/>
    <lineage>
        <taxon>Bacteria</taxon>
        <taxon>Bacillati</taxon>
        <taxon>Bacillota</taxon>
        <taxon>Bacilli</taxon>
        <taxon>Lactobacillales</taxon>
        <taxon>Lactobacillaceae</taxon>
        <taxon>Lentilactobacillus</taxon>
    </lineage>
</organism>
<evidence type="ECO:0000313" key="2">
    <source>
        <dbReference type="EMBL" id="KRM94359.1"/>
    </source>
</evidence>
<reference evidence="2 3" key="1">
    <citation type="journal article" date="2015" name="Genome Announc.">
        <title>Expanding the biotechnology potential of lactobacilli through comparative genomics of 213 strains and associated genera.</title>
        <authorList>
            <person name="Sun Z."/>
            <person name="Harris H.M."/>
            <person name="McCann A."/>
            <person name="Guo C."/>
            <person name="Argimon S."/>
            <person name="Zhang W."/>
            <person name="Yang X."/>
            <person name="Jeffery I.B."/>
            <person name="Cooney J.C."/>
            <person name="Kagawa T.F."/>
            <person name="Liu W."/>
            <person name="Song Y."/>
            <person name="Salvetti E."/>
            <person name="Wrobel A."/>
            <person name="Rasinkangas P."/>
            <person name="Parkhill J."/>
            <person name="Rea M.C."/>
            <person name="O'Sullivan O."/>
            <person name="Ritari J."/>
            <person name="Douillard F.P."/>
            <person name="Paul Ross R."/>
            <person name="Yang R."/>
            <person name="Briner A.E."/>
            <person name="Felis G.E."/>
            <person name="de Vos W.M."/>
            <person name="Barrangou R."/>
            <person name="Klaenhammer T.R."/>
            <person name="Caufield P.W."/>
            <person name="Cui Y."/>
            <person name="Zhang H."/>
            <person name="O'Toole P.W."/>
        </authorList>
    </citation>
    <scope>NUCLEOTIDE SEQUENCE [LARGE SCALE GENOMIC DNA]</scope>
    <source>
        <strain evidence="2 3">DSM 24302</strain>
    </source>
</reference>
<dbReference type="Pfam" id="PF08240">
    <property type="entry name" value="ADH_N"/>
    <property type="match status" value="1"/>
</dbReference>
<dbReference type="EMBL" id="AYZR01000004">
    <property type="protein sequence ID" value="KRM94359.1"/>
    <property type="molecule type" value="Genomic_DNA"/>
</dbReference>
<keyword evidence="3" id="KW-1185">Reference proteome</keyword>
<gene>
    <name evidence="2" type="ORF">FC56_GL001313</name>
</gene>
<dbReference type="AlphaFoldDB" id="A0A0R2CRY4"/>
<dbReference type="InterPro" id="IPR052585">
    <property type="entry name" value="Lipid_raft_assoc_Zn_ADH"/>
</dbReference>
<dbReference type="PANTHER" id="PTHR43482:SF1">
    <property type="entry name" value="PROTEIN AST1-RELATED"/>
    <property type="match status" value="1"/>
</dbReference>
<evidence type="ECO:0000259" key="1">
    <source>
        <dbReference type="SMART" id="SM00829"/>
    </source>
</evidence>
<dbReference type="GO" id="GO:0016491">
    <property type="term" value="F:oxidoreductase activity"/>
    <property type="evidence" value="ECO:0007669"/>
    <property type="project" value="InterPro"/>
</dbReference>
<name>A0A0R2CRY4_9LACO</name>
<sequence>MTQQKAVLMNANHELTDANIEVPTPDAKDVLVKIQAVAANPVDVKQLESRDGQSAPKILGYDAVGQVVALGSSATKFQIGDQVFYAGAVNRNGSFQEYQVVNEDLVALKPVEITVEQAAAMPLVSLTAAELLFEKMHVIAEANANSGNLLVINGAGGVASVLIPLAKWAGLTVTATSSPKKFDYLRQLGVAQPIDYHADAEITISDLPDNSFEYVVSLFDITTYWSDVTRLVAPLGHVGTIVEFPNDIAIGKLKNKAASFDWEFMFTKSLFHVDEASQGQILTQIAALIDEHAISAPQITTYTGLNAANITAMLDQLKTGHTTGKLVLTI</sequence>